<dbReference type="SUPFAM" id="SSF54106">
    <property type="entry name" value="LysM domain"/>
    <property type="match status" value="1"/>
</dbReference>
<evidence type="ECO:0000256" key="1">
    <source>
        <dbReference type="SAM" id="SignalP"/>
    </source>
</evidence>
<dbReference type="PROSITE" id="PS51782">
    <property type="entry name" value="LYSM"/>
    <property type="match status" value="1"/>
</dbReference>
<dbReference type="Gene3D" id="3.10.350.10">
    <property type="entry name" value="LysM domain"/>
    <property type="match status" value="1"/>
</dbReference>
<dbReference type="InterPro" id="IPR036779">
    <property type="entry name" value="LysM_dom_sf"/>
</dbReference>
<dbReference type="AlphaFoldDB" id="A0A1W1XXN4"/>
<keyword evidence="4" id="KW-1185">Reference proteome</keyword>
<dbReference type="STRING" id="1121001.SAMN02745857_03384"/>
<name>A0A1W1XXN4_9NEIS</name>
<sequence>MSPTMRKTIISLLLVLGAVAGTAHADTLDLQKDAPERYVVVKGDTLWGISGKFLKQPWRWPEIWQLNKDEIKNPHWIYPGDVVVLDLSGKVPRLKLLKSDKNGNRQSGPLKLSPQVRVEEFTNGAIASIPLDAIQPFLKRPLLIEPAELAKAPRIAAGPDARQIYAAGDRIYALNLSGKDGDVWQVFRPGKPLYDPADPEHKAVMGYEVNYLGDVRVVKVDEVSTLNVVTAKEEIQPGDRLLRYDEIPFVNYVPHLPERGVKGLVVSAYDGLTDFGPYSTVVVNRGSLDGLDIGSVLFTYKQGRPIKAEEGEKQGLMTPPEKNGNLFIYRVFPNVAYGLLLDSTQPVNVGDAAQSMQ</sequence>
<dbReference type="PANTHER" id="PTHR34700">
    <property type="entry name" value="POTASSIUM BINDING PROTEIN KBP"/>
    <property type="match status" value="1"/>
</dbReference>
<dbReference type="PANTHER" id="PTHR34700:SF4">
    <property type="entry name" value="PHAGE-LIKE ELEMENT PBSX PROTEIN XKDP"/>
    <property type="match status" value="1"/>
</dbReference>
<protein>
    <submittedName>
        <fullName evidence="3">LysM domain-containing protein</fullName>
    </submittedName>
</protein>
<feature type="domain" description="LysM" evidence="2">
    <location>
        <begin position="36"/>
        <end position="85"/>
    </location>
</feature>
<dbReference type="Pfam" id="PF01476">
    <property type="entry name" value="LysM"/>
    <property type="match status" value="1"/>
</dbReference>
<evidence type="ECO:0000313" key="4">
    <source>
        <dbReference type="Proteomes" id="UP000192761"/>
    </source>
</evidence>
<feature type="chain" id="PRO_5013366038" evidence="1">
    <location>
        <begin position="26"/>
        <end position="357"/>
    </location>
</feature>
<dbReference type="CDD" id="cd00118">
    <property type="entry name" value="LysM"/>
    <property type="match status" value="1"/>
</dbReference>
<organism evidence="3 4">
    <name type="scientific">Andreprevotia lacus DSM 23236</name>
    <dbReference type="NCBI Taxonomy" id="1121001"/>
    <lineage>
        <taxon>Bacteria</taxon>
        <taxon>Pseudomonadati</taxon>
        <taxon>Pseudomonadota</taxon>
        <taxon>Betaproteobacteria</taxon>
        <taxon>Neisseriales</taxon>
        <taxon>Chitinibacteraceae</taxon>
        <taxon>Andreprevotia</taxon>
    </lineage>
</organism>
<evidence type="ECO:0000259" key="2">
    <source>
        <dbReference type="PROSITE" id="PS51782"/>
    </source>
</evidence>
<dbReference type="InterPro" id="IPR018392">
    <property type="entry name" value="LysM"/>
</dbReference>
<dbReference type="SMART" id="SM00257">
    <property type="entry name" value="LysM"/>
    <property type="match status" value="1"/>
</dbReference>
<feature type="signal peptide" evidence="1">
    <location>
        <begin position="1"/>
        <end position="25"/>
    </location>
</feature>
<reference evidence="3 4" key="1">
    <citation type="submission" date="2017-04" db="EMBL/GenBank/DDBJ databases">
        <authorList>
            <person name="Afonso C.L."/>
            <person name="Miller P.J."/>
            <person name="Scott M.A."/>
            <person name="Spackman E."/>
            <person name="Goraichik I."/>
            <person name="Dimitrov K.M."/>
            <person name="Suarez D.L."/>
            <person name="Swayne D.E."/>
        </authorList>
    </citation>
    <scope>NUCLEOTIDE SEQUENCE [LARGE SCALE GENOMIC DNA]</scope>
    <source>
        <strain evidence="3 4">DSM 23236</strain>
    </source>
</reference>
<gene>
    <name evidence="3" type="ORF">SAMN02745857_03384</name>
</gene>
<dbReference type="InterPro" id="IPR052196">
    <property type="entry name" value="Bact_Kbp"/>
</dbReference>
<keyword evidence="1" id="KW-0732">Signal</keyword>
<evidence type="ECO:0000313" key="3">
    <source>
        <dbReference type="EMBL" id="SMC28729.1"/>
    </source>
</evidence>
<dbReference type="Proteomes" id="UP000192761">
    <property type="component" value="Unassembled WGS sequence"/>
</dbReference>
<dbReference type="EMBL" id="FWXD01000024">
    <property type="protein sequence ID" value="SMC28729.1"/>
    <property type="molecule type" value="Genomic_DNA"/>
</dbReference>
<proteinExistence type="predicted"/>
<accession>A0A1W1XXN4</accession>